<evidence type="ECO:0000256" key="2">
    <source>
        <dbReference type="SAM" id="MobiDB-lite"/>
    </source>
</evidence>
<dbReference type="InterPro" id="IPR035940">
    <property type="entry name" value="CAP_sf"/>
</dbReference>
<evidence type="ECO:0000256" key="1">
    <source>
        <dbReference type="SAM" id="Coils"/>
    </source>
</evidence>
<name>A0A2H0TV70_9BACT</name>
<evidence type="ECO:0000313" key="4">
    <source>
        <dbReference type="EMBL" id="PIR76062.1"/>
    </source>
</evidence>
<evidence type="ECO:0000313" key="5">
    <source>
        <dbReference type="Proteomes" id="UP000231530"/>
    </source>
</evidence>
<keyword evidence="1" id="KW-0175">Coiled coil</keyword>
<dbReference type="Proteomes" id="UP000231530">
    <property type="component" value="Unassembled WGS sequence"/>
</dbReference>
<gene>
    <name evidence="4" type="ORF">COU32_03860</name>
</gene>
<dbReference type="Pfam" id="PF00188">
    <property type="entry name" value="CAP"/>
    <property type="match status" value="1"/>
</dbReference>
<dbReference type="EMBL" id="PFBY01000042">
    <property type="protein sequence ID" value="PIR76062.1"/>
    <property type="molecule type" value="Genomic_DNA"/>
</dbReference>
<reference evidence="5" key="1">
    <citation type="submission" date="2017-09" db="EMBL/GenBank/DDBJ databases">
        <title>Depth-based differentiation of microbial function through sediment-hosted aquifers and enrichment of novel symbionts in the deep terrestrial subsurface.</title>
        <authorList>
            <person name="Probst A.J."/>
            <person name="Ladd B."/>
            <person name="Jarett J.K."/>
            <person name="Geller-Mcgrath D.E."/>
            <person name="Sieber C.M.K."/>
            <person name="Emerson J.B."/>
            <person name="Anantharaman K."/>
            <person name="Thomas B.C."/>
            <person name="Malmstrom R."/>
            <person name="Stieglmeier M."/>
            <person name="Klingl A."/>
            <person name="Woyke T."/>
            <person name="Ryan C.M."/>
            <person name="Banfield J.F."/>
        </authorList>
    </citation>
    <scope>NUCLEOTIDE SEQUENCE [LARGE SCALE GENOMIC DNA]</scope>
</reference>
<accession>A0A2H0TV70</accession>
<organism evidence="4 5">
    <name type="scientific">Candidatus Magasanikbacteria bacterium CG10_big_fil_rev_8_21_14_0_10_42_10</name>
    <dbReference type="NCBI Taxonomy" id="1974649"/>
    <lineage>
        <taxon>Bacteria</taxon>
        <taxon>Candidatus Magasanikiibacteriota</taxon>
    </lineage>
</organism>
<comment type="caution">
    <text evidence="4">The sequence shown here is derived from an EMBL/GenBank/DDBJ whole genome shotgun (WGS) entry which is preliminary data.</text>
</comment>
<dbReference type="AlphaFoldDB" id="A0A2H0TV70"/>
<dbReference type="CDD" id="cd05379">
    <property type="entry name" value="CAP_bacterial"/>
    <property type="match status" value="1"/>
</dbReference>
<protein>
    <recommendedName>
        <fullName evidence="3">SCP domain-containing protein</fullName>
    </recommendedName>
</protein>
<proteinExistence type="predicted"/>
<feature type="domain" description="SCP" evidence="3">
    <location>
        <begin position="118"/>
        <end position="224"/>
    </location>
</feature>
<dbReference type="SUPFAM" id="SSF55797">
    <property type="entry name" value="PR-1-like"/>
    <property type="match status" value="1"/>
</dbReference>
<feature type="region of interest" description="Disordered" evidence="2">
    <location>
        <begin position="41"/>
        <end position="81"/>
    </location>
</feature>
<dbReference type="InterPro" id="IPR014044">
    <property type="entry name" value="CAP_dom"/>
</dbReference>
<sequence length="330" mass="36265">MKRLFSMILLLGLTIGAIFVFRLSLQEALVDVDIEELARYSAPKTTENSPEPAKTLAQTTKTTVPAQEVTPPTSHETETTPAFAQETIETTKKEINVPPPLTHQSPTPIGTLTVSGVLARTNAERKAQSQGDLALNAKLTTAATAKLQDMFAKQYFAHVSPQGKEPSDWVDEAGYTYKLTGENLALGDFSSDADLVAAWMNSPGHRANILKPEYTEIGVAVGKGMFEGREMWLAVQVFGHPMPVCPLPSEQTKQNITTNQNTLKQLQTQLTDKKQELDTYEPKNGDIYKQKVDAYNVLIAEYNALIGTTEQLVNQYNVDINTYNTCIANG</sequence>
<dbReference type="PANTHER" id="PTHR31157">
    <property type="entry name" value="SCP DOMAIN-CONTAINING PROTEIN"/>
    <property type="match status" value="1"/>
</dbReference>
<feature type="coiled-coil region" evidence="1">
    <location>
        <begin position="249"/>
        <end position="276"/>
    </location>
</feature>
<dbReference type="PANTHER" id="PTHR31157:SF1">
    <property type="entry name" value="SCP DOMAIN-CONTAINING PROTEIN"/>
    <property type="match status" value="1"/>
</dbReference>
<dbReference type="Gene3D" id="3.40.33.10">
    <property type="entry name" value="CAP"/>
    <property type="match status" value="1"/>
</dbReference>
<evidence type="ECO:0000259" key="3">
    <source>
        <dbReference type="Pfam" id="PF00188"/>
    </source>
</evidence>
<feature type="compositionally biased region" description="Polar residues" evidence="2">
    <location>
        <begin position="56"/>
        <end position="65"/>
    </location>
</feature>